<gene>
    <name evidence="2" type="ORF">H4W31_007878</name>
</gene>
<dbReference type="PANTHER" id="PTHR37817">
    <property type="entry name" value="N-ACETYLTRANSFERASE EIS"/>
    <property type="match status" value="1"/>
</dbReference>
<dbReference type="InterPro" id="IPR025559">
    <property type="entry name" value="Eis_dom"/>
</dbReference>
<dbReference type="Gene3D" id="3.40.630.30">
    <property type="match status" value="2"/>
</dbReference>
<evidence type="ECO:0000259" key="1">
    <source>
        <dbReference type="PROSITE" id="PS51186"/>
    </source>
</evidence>
<dbReference type="SUPFAM" id="SSF55729">
    <property type="entry name" value="Acyl-CoA N-acyltransferases (Nat)"/>
    <property type="match status" value="1"/>
</dbReference>
<dbReference type="GO" id="GO:0030649">
    <property type="term" value="P:aminoglycoside antibiotic catabolic process"/>
    <property type="evidence" value="ECO:0007669"/>
    <property type="project" value="TreeGrafter"/>
</dbReference>
<accession>A0A927R125</accession>
<dbReference type="PANTHER" id="PTHR37817:SF1">
    <property type="entry name" value="N-ACETYLTRANSFERASE EIS"/>
    <property type="match status" value="1"/>
</dbReference>
<dbReference type="SUPFAM" id="SSF55718">
    <property type="entry name" value="SCP-like"/>
    <property type="match status" value="1"/>
</dbReference>
<evidence type="ECO:0000313" key="3">
    <source>
        <dbReference type="Proteomes" id="UP000649753"/>
    </source>
</evidence>
<dbReference type="EMBL" id="JADBEB010000001">
    <property type="protein sequence ID" value="MBE1492240.1"/>
    <property type="molecule type" value="Genomic_DNA"/>
</dbReference>
<dbReference type="InterPro" id="IPR000182">
    <property type="entry name" value="GNAT_dom"/>
</dbReference>
<dbReference type="Pfam" id="PF13530">
    <property type="entry name" value="SCP2_2"/>
    <property type="match status" value="1"/>
</dbReference>
<dbReference type="InterPro" id="IPR051554">
    <property type="entry name" value="Acetyltransferase_Eis"/>
</dbReference>
<reference evidence="2" key="1">
    <citation type="submission" date="2020-10" db="EMBL/GenBank/DDBJ databases">
        <title>Sequencing the genomes of 1000 actinobacteria strains.</title>
        <authorList>
            <person name="Klenk H.-P."/>
        </authorList>
    </citation>
    <scope>NUCLEOTIDE SEQUENCE</scope>
    <source>
        <strain evidence="2">DSM 46832</strain>
    </source>
</reference>
<organism evidence="2 3">
    <name type="scientific">Plantactinospora soyae</name>
    <dbReference type="NCBI Taxonomy" id="1544732"/>
    <lineage>
        <taxon>Bacteria</taxon>
        <taxon>Bacillati</taxon>
        <taxon>Actinomycetota</taxon>
        <taxon>Actinomycetes</taxon>
        <taxon>Micromonosporales</taxon>
        <taxon>Micromonosporaceae</taxon>
        <taxon>Plantactinospora</taxon>
    </lineage>
</organism>
<dbReference type="Gene3D" id="3.30.1050.10">
    <property type="entry name" value="SCP2 sterol-binding domain"/>
    <property type="match status" value="1"/>
</dbReference>
<name>A0A927R125_9ACTN</name>
<dbReference type="Pfam" id="PF13527">
    <property type="entry name" value="Acetyltransf_9"/>
    <property type="match status" value="1"/>
</dbReference>
<evidence type="ECO:0000313" key="2">
    <source>
        <dbReference type="EMBL" id="MBE1492240.1"/>
    </source>
</evidence>
<dbReference type="AlphaFoldDB" id="A0A927R125"/>
<dbReference type="InterPro" id="IPR036527">
    <property type="entry name" value="SCP2_sterol-bd_dom_sf"/>
</dbReference>
<dbReference type="Proteomes" id="UP000649753">
    <property type="component" value="Unassembled WGS sequence"/>
</dbReference>
<keyword evidence="3" id="KW-1185">Reference proteome</keyword>
<dbReference type="Pfam" id="PF17668">
    <property type="entry name" value="Acetyltransf_17"/>
    <property type="match status" value="1"/>
</dbReference>
<dbReference type="InterPro" id="IPR041380">
    <property type="entry name" value="Acetyltransf_17"/>
</dbReference>
<dbReference type="GO" id="GO:0034069">
    <property type="term" value="F:aminoglycoside N-acetyltransferase activity"/>
    <property type="evidence" value="ECO:0007669"/>
    <property type="project" value="TreeGrafter"/>
</dbReference>
<sequence length="405" mass="43529">MRPTVTEIRQLEVGEFAAAGELGRLAFGSAPSAAPSAAPTTPPPLLSGLTRYGAFDSDGRLVGKAVDLHHEQWWAGRRLVAADVAGVAVLPEARGRGVARSLLQELLRGAHAREAAVSALYPTVTEPYRRSGWEVTGALRAVDLPTVALPRTRPAPDLSVRPGGPEDLPAVADLYDRIARHRCGLLTRRGGLFDRDEPPTALPDGMDGLTLVEQGGHLVGYASWERGRGYDQHAVLTVQDVLATTPEAARELVGVLASWHSVTPTVRLWPLAHDAIAAQLPLEHARQHEQRVWMHRPVDVVRAVAGRGWPERVRGHVEFSLTDDVAPWNSGNWRLEVDGGAAELHRISEQPPLTLSVRGFALLYTGAANAYAVAEAGLLHCPAGTDPSGLDLLGTGPRAELLDYF</sequence>
<dbReference type="PROSITE" id="PS51186">
    <property type="entry name" value="GNAT"/>
    <property type="match status" value="1"/>
</dbReference>
<proteinExistence type="predicted"/>
<comment type="caution">
    <text evidence="2">The sequence shown here is derived from an EMBL/GenBank/DDBJ whole genome shotgun (WGS) entry which is preliminary data.</text>
</comment>
<dbReference type="InterPro" id="IPR016181">
    <property type="entry name" value="Acyl_CoA_acyltransferase"/>
</dbReference>
<feature type="domain" description="N-acetyltransferase" evidence="1">
    <location>
        <begin position="6"/>
        <end position="156"/>
    </location>
</feature>
<dbReference type="RefSeq" id="WP_192771179.1">
    <property type="nucleotide sequence ID" value="NZ_JADBEB010000001.1"/>
</dbReference>
<protein>
    <submittedName>
        <fullName evidence="2">Acetyltransferase</fullName>
    </submittedName>
</protein>